<dbReference type="Proteomes" id="UP000252081">
    <property type="component" value="Unassembled WGS sequence"/>
</dbReference>
<dbReference type="UniPathway" id="UPA00275">
    <property type="reaction ID" value="UER00401"/>
</dbReference>
<feature type="binding site" evidence="11">
    <location>
        <position position="178"/>
    </location>
    <ligand>
        <name>NADP(+)</name>
        <dbReference type="ChEBI" id="CHEBI:58349"/>
    </ligand>
</feature>
<feature type="binding site" evidence="11">
    <location>
        <position position="192"/>
    </location>
    <ligand>
        <name>substrate</name>
    </ligand>
</feature>
<comment type="catalytic activity">
    <reaction evidence="9">
        <text>5-amino-6-(5-phospho-D-ribitylamino)uracil + NADP(+) = 5-amino-6-(5-phospho-D-ribosylamino)uracil + NADPH + H(+)</text>
        <dbReference type="Rhea" id="RHEA:17845"/>
        <dbReference type="ChEBI" id="CHEBI:15378"/>
        <dbReference type="ChEBI" id="CHEBI:57783"/>
        <dbReference type="ChEBI" id="CHEBI:58349"/>
        <dbReference type="ChEBI" id="CHEBI:58421"/>
        <dbReference type="ChEBI" id="CHEBI:58453"/>
        <dbReference type="EC" id="1.1.1.193"/>
    </reaction>
</comment>
<evidence type="ECO:0000256" key="2">
    <source>
        <dbReference type="ARBA" id="ARBA00004882"/>
    </source>
</evidence>
<feature type="binding site" evidence="12">
    <location>
        <position position="50"/>
    </location>
    <ligand>
        <name>Zn(2+)</name>
        <dbReference type="ChEBI" id="CHEBI:29105"/>
        <note>catalytic</note>
    </ligand>
</feature>
<accession>A0A366L2M0</accession>
<dbReference type="Gene3D" id="3.40.140.10">
    <property type="entry name" value="Cytidine Deaminase, domain 2"/>
    <property type="match status" value="1"/>
</dbReference>
<evidence type="ECO:0000256" key="6">
    <source>
        <dbReference type="ARBA" id="ARBA00022857"/>
    </source>
</evidence>
<dbReference type="PIRSF" id="PIRSF006769">
    <property type="entry name" value="RibD"/>
    <property type="match status" value="1"/>
</dbReference>
<evidence type="ECO:0000256" key="12">
    <source>
        <dbReference type="PIRSR" id="PIRSR006769-3"/>
    </source>
</evidence>
<dbReference type="RefSeq" id="WP_113948902.1">
    <property type="nucleotide sequence ID" value="NZ_QNQU01000008.1"/>
</dbReference>
<comment type="function">
    <text evidence="1 9">Converts 2,5-diamino-6-(ribosylamino)-4(3h)-pyrimidinone 5'-phosphate into 5-amino-6-(ribosylamino)-2,4(1h,3h)-pyrimidinedione 5'-phosphate.</text>
</comment>
<dbReference type="InterPro" id="IPR050765">
    <property type="entry name" value="Riboflavin_Biosynth_HTPR"/>
</dbReference>
<dbReference type="EMBL" id="QNQU01000008">
    <property type="protein sequence ID" value="RBQ07729.1"/>
    <property type="molecule type" value="Genomic_DNA"/>
</dbReference>
<dbReference type="GO" id="GO:0046872">
    <property type="term" value="F:metal ion binding"/>
    <property type="evidence" value="ECO:0007669"/>
    <property type="project" value="UniProtKB-KW"/>
</dbReference>
<evidence type="ECO:0000256" key="8">
    <source>
        <dbReference type="ARBA" id="ARBA00023268"/>
    </source>
</evidence>
<dbReference type="InterPro" id="IPR024072">
    <property type="entry name" value="DHFR-like_dom_sf"/>
</dbReference>
<feature type="binding site" evidence="11">
    <location>
        <position position="162"/>
    </location>
    <ligand>
        <name>NADP(+)</name>
        <dbReference type="ChEBI" id="CHEBI:58349"/>
    </ligand>
</feature>
<proteinExistence type="inferred from homology"/>
<evidence type="ECO:0000256" key="11">
    <source>
        <dbReference type="PIRSR" id="PIRSR006769-2"/>
    </source>
</evidence>
<feature type="binding site" evidence="11">
    <location>
        <position position="215"/>
    </location>
    <ligand>
        <name>substrate</name>
    </ligand>
</feature>
<comment type="similarity">
    <text evidence="5 9">In the C-terminal section; belongs to the HTP reductase family.</text>
</comment>
<dbReference type="AlphaFoldDB" id="A0A366L2M0"/>
<dbReference type="PROSITE" id="PS51747">
    <property type="entry name" value="CYT_DCMP_DEAMINASES_2"/>
    <property type="match status" value="1"/>
</dbReference>
<feature type="binding site" evidence="12">
    <location>
        <position position="92"/>
    </location>
    <ligand>
        <name>Zn(2+)</name>
        <dbReference type="ChEBI" id="CHEBI:29105"/>
        <note>catalytic</note>
    </ligand>
</feature>
<evidence type="ECO:0000256" key="4">
    <source>
        <dbReference type="ARBA" id="ARBA00005259"/>
    </source>
</evidence>
<sequence length="351" mass="39538">MSDEFYIKRCLELAALGIGNVSPNPMVGCAIVLNGKIIGEGYHQEYGKAHAEPNAVKAVFDQFGDEAENMLKQATAYVSLEPCAHFGKTPPCADLFVKHQLKKVVIGNRDPFSGVDGKGIEKLKNAGIEVLSGILDDECRYFNRRFFTRIQQQRPYIILKWAETANGYFATSDGHQKWISGTLAKRLAHQWRSEEDAILIGKQTAIMDNPQLTAREWPGKNPVRLVIDKNLQVPQSNHIFNKEAKTIIFNEIKTDVDDNIHYIQMEDMHFYLAQKIAFQLYLMDIQSVIIEGGANILNQFLSTDLWDEARIFTSANSWLDGIPSPSINGNLKEETQVGSDKLSIYINDITK</sequence>
<comment type="catalytic activity">
    <reaction evidence="9">
        <text>2,5-diamino-6-hydroxy-4-(5-phosphoribosylamino)-pyrimidine + H2O + H(+) = 5-amino-6-(5-phospho-D-ribosylamino)uracil + NH4(+)</text>
        <dbReference type="Rhea" id="RHEA:21868"/>
        <dbReference type="ChEBI" id="CHEBI:15377"/>
        <dbReference type="ChEBI" id="CHEBI:15378"/>
        <dbReference type="ChEBI" id="CHEBI:28938"/>
        <dbReference type="ChEBI" id="CHEBI:58453"/>
        <dbReference type="ChEBI" id="CHEBI:58614"/>
        <dbReference type="EC" id="3.5.4.26"/>
    </reaction>
</comment>
<comment type="cofactor">
    <cofactor evidence="9 12">
        <name>Zn(2+)</name>
        <dbReference type="ChEBI" id="CHEBI:29105"/>
    </cofactor>
    <text evidence="9 12">Binds 1 zinc ion.</text>
</comment>
<evidence type="ECO:0000256" key="5">
    <source>
        <dbReference type="ARBA" id="ARBA00007417"/>
    </source>
</evidence>
<dbReference type="InterPro" id="IPR002734">
    <property type="entry name" value="RibDG_C"/>
</dbReference>
<feature type="binding site" evidence="11">
    <location>
        <position position="204"/>
    </location>
    <ligand>
        <name>NADP(+)</name>
        <dbReference type="ChEBI" id="CHEBI:58349"/>
    </ligand>
</feature>
<evidence type="ECO:0000256" key="10">
    <source>
        <dbReference type="PIRSR" id="PIRSR006769-1"/>
    </source>
</evidence>
<dbReference type="GO" id="GO:0008703">
    <property type="term" value="F:5-amino-6-(5-phosphoribosylamino)uracil reductase activity"/>
    <property type="evidence" value="ECO:0007669"/>
    <property type="project" value="UniProtKB-EC"/>
</dbReference>
<dbReference type="Pfam" id="PF01872">
    <property type="entry name" value="RibD_C"/>
    <property type="match status" value="1"/>
</dbReference>
<comment type="pathway">
    <text evidence="2 9">Cofactor biosynthesis; riboflavin biosynthesis; 5-amino-6-(D-ribitylamino)uracil from GTP: step 2/4.</text>
</comment>
<feature type="binding site" evidence="11">
    <location>
        <position position="212"/>
    </location>
    <ligand>
        <name>substrate</name>
    </ligand>
</feature>
<feature type="domain" description="CMP/dCMP-type deaminase" evidence="13">
    <location>
        <begin position="1"/>
        <end position="131"/>
    </location>
</feature>
<evidence type="ECO:0000256" key="3">
    <source>
        <dbReference type="ARBA" id="ARBA00004910"/>
    </source>
</evidence>
<name>A0A366L2M0_9SPHI</name>
<keyword evidence="9" id="KW-0686">Riboflavin biosynthesis</keyword>
<keyword evidence="9 12" id="KW-0479">Metal-binding</keyword>
<keyword evidence="9 14" id="KW-0378">Hydrolase</keyword>
<dbReference type="PANTHER" id="PTHR38011">
    <property type="entry name" value="DIHYDROFOLATE REDUCTASE FAMILY PROTEIN (AFU_ORTHOLOGUE AFUA_8G06820)"/>
    <property type="match status" value="1"/>
</dbReference>
<keyword evidence="9 12" id="KW-0862">Zinc</keyword>
<evidence type="ECO:0000313" key="15">
    <source>
        <dbReference type="Proteomes" id="UP000252081"/>
    </source>
</evidence>
<dbReference type="GO" id="GO:0009231">
    <property type="term" value="P:riboflavin biosynthetic process"/>
    <property type="evidence" value="ECO:0007669"/>
    <property type="project" value="UniProtKB-UniPathway"/>
</dbReference>
<reference evidence="14 15" key="1">
    <citation type="submission" date="2018-07" db="EMBL/GenBank/DDBJ databases">
        <title>A draft genome of a endophytic bacteria, a new species of Pedobacter.</title>
        <authorList>
            <person name="Zhang Z.D."/>
            <person name="Chen Z.J."/>
        </authorList>
    </citation>
    <scope>NUCLEOTIDE SEQUENCE [LARGE SCALE GENOMIC DNA]</scope>
    <source>
        <strain evidence="14 15">RS10</strain>
    </source>
</reference>
<organism evidence="14 15">
    <name type="scientific">Pedobacter miscanthi</name>
    <dbReference type="NCBI Taxonomy" id="2259170"/>
    <lineage>
        <taxon>Bacteria</taxon>
        <taxon>Pseudomonadati</taxon>
        <taxon>Bacteroidota</taxon>
        <taxon>Sphingobacteriia</taxon>
        <taxon>Sphingobacteriales</taxon>
        <taxon>Sphingobacteriaceae</taxon>
        <taxon>Pedobacter</taxon>
    </lineage>
</organism>
<keyword evidence="8" id="KW-0511">Multifunctional enzyme</keyword>
<dbReference type="OrthoDB" id="9800865at2"/>
<evidence type="ECO:0000259" key="13">
    <source>
        <dbReference type="PROSITE" id="PS51747"/>
    </source>
</evidence>
<keyword evidence="6 9" id="KW-0521">NADP</keyword>
<evidence type="ECO:0000256" key="9">
    <source>
        <dbReference type="PIRNR" id="PIRNR006769"/>
    </source>
</evidence>
<dbReference type="InterPro" id="IPR004794">
    <property type="entry name" value="Eubact_RibD"/>
</dbReference>
<comment type="pathway">
    <text evidence="3 9">Cofactor biosynthesis; riboflavin biosynthesis; 5-amino-6-(D-ribitylamino)uracil from GTP: step 3/4.</text>
</comment>
<dbReference type="InterPro" id="IPR002125">
    <property type="entry name" value="CMP_dCMP_dom"/>
</dbReference>
<keyword evidence="7 9" id="KW-0560">Oxidoreductase</keyword>
<comment type="caution">
    <text evidence="14">The sequence shown here is derived from an EMBL/GenBank/DDBJ whole genome shotgun (WGS) entry which is preliminary data.</text>
</comment>
<evidence type="ECO:0000256" key="7">
    <source>
        <dbReference type="ARBA" id="ARBA00023002"/>
    </source>
</evidence>
<dbReference type="EC" id="1.1.1.193" evidence="9"/>
<keyword evidence="15" id="KW-1185">Reference proteome</keyword>
<feature type="binding site" evidence="11">
    <location>
        <position position="208"/>
    </location>
    <ligand>
        <name>NADP(+)</name>
        <dbReference type="ChEBI" id="CHEBI:58349"/>
    </ligand>
</feature>
<dbReference type="PANTHER" id="PTHR38011:SF7">
    <property type="entry name" value="2,5-DIAMINO-6-RIBOSYLAMINO-4(3H)-PYRIMIDINONE 5'-PHOSPHATE REDUCTASE"/>
    <property type="match status" value="1"/>
</dbReference>
<feature type="active site" description="Proton donor" evidence="10">
    <location>
        <position position="52"/>
    </location>
</feature>
<dbReference type="CDD" id="cd01284">
    <property type="entry name" value="Riboflavin_deaminase-reductase"/>
    <property type="match status" value="1"/>
</dbReference>
<evidence type="ECO:0000256" key="1">
    <source>
        <dbReference type="ARBA" id="ARBA00002151"/>
    </source>
</evidence>
<dbReference type="EC" id="3.5.4.26" evidence="9"/>
<dbReference type="Gene3D" id="3.40.430.10">
    <property type="entry name" value="Dihydrofolate Reductase, subunit A"/>
    <property type="match status" value="1"/>
</dbReference>
<dbReference type="Pfam" id="PF00383">
    <property type="entry name" value="dCMP_cyt_deam_1"/>
    <property type="match status" value="1"/>
</dbReference>
<evidence type="ECO:0000313" key="14">
    <source>
        <dbReference type="EMBL" id="RBQ07729.1"/>
    </source>
</evidence>
<feature type="binding site" evidence="12">
    <location>
        <position position="83"/>
    </location>
    <ligand>
        <name>Zn(2+)</name>
        <dbReference type="ChEBI" id="CHEBI:29105"/>
        <note>catalytic</note>
    </ligand>
</feature>
<dbReference type="NCBIfam" id="TIGR00326">
    <property type="entry name" value="eubact_ribD"/>
    <property type="match status" value="1"/>
</dbReference>
<comment type="similarity">
    <text evidence="4 9">In the N-terminal section; belongs to the cytidine and deoxycytidylate deaminase family.</text>
</comment>
<dbReference type="InterPro" id="IPR016193">
    <property type="entry name" value="Cytidine_deaminase-like"/>
</dbReference>
<feature type="binding site" evidence="11">
    <location>
        <position position="291"/>
    </location>
    <ligand>
        <name>substrate</name>
    </ligand>
</feature>
<dbReference type="GO" id="GO:0008835">
    <property type="term" value="F:diaminohydroxyphosphoribosylaminopyrimidine deaminase activity"/>
    <property type="evidence" value="ECO:0007669"/>
    <property type="project" value="UniProtKB-EC"/>
</dbReference>
<gene>
    <name evidence="14" type="primary">ribD</name>
    <name evidence="14" type="ORF">DRW42_11120</name>
</gene>
<protein>
    <recommendedName>
        <fullName evidence="9">Riboflavin biosynthesis protein RibD</fullName>
    </recommendedName>
    <domain>
        <recommendedName>
            <fullName evidence="9">Diaminohydroxyphosphoribosylaminopyrimidine deaminase</fullName>
            <shortName evidence="9">DRAP deaminase</shortName>
            <ecNumber evidence="9">3.5.4.26</ecNumber>
        </recommendedName>
        <alternativeName>
            <fullName evidence="9">Riboflavin-specific deaminase</fullName>
        </alternativeName>
    </domain>
    <domain>
        <recommendedName>
            <fullName evidence="9">5-amino-6-(5-phosphoribosylamino)uracil reductase</fullName>
            <ecNumber evidence="9">1.1.1.193</ecNumber>
        </recommendedName>
        <alternativeName>
            <fullName evidence="9">HTP reductase</fullName>
        </alternativeName>
    </domain>
</protein>
<dbReference type="SUPFAM" id="SSF53927">
    <property type="entry name" value="Cytidine deaminase-like"/>
    <property type="match status" value="1"/>
</dbReference>
<dbReference type="SUPFAM" id="SSF53597">
    <property type="entry name" value="Dihydrofolate reductase-like"/>
    <property type="match status" value="1"/>
</dbReference>